<dbReference type="PANTHER" id="PTHR48075:SF5">
    <property type="entry name" value="3-HYDROXYBUTYRYL-COA DEHYDROGENASE"/>
    <property type="match status" value="1"/>
</dbReference>
<feature type="domain" description="3-hydroxyacyl-CoA dehydrogenase NAD binding" evidence="3">
    <location>
        <begin position="1"/>
        <end position="45"/>
    </location>
</feature>
<dbReference type="InterPro" id="IPR036291">
    <property type="entry name" value="NAD(P)-bd_dom_sf"/>
</dbReference>
<dbReference type="GO" id="GO:0008691">
    <property type="term" value="F:3-hydroxybutyryl-CoA dehydrogenase activity"/>
    <property type="evidence" value="ECO:0007669"/>
    <property type="project" value="UniProtKB-EC"/>
</dbReference>
<dbReference type="PANTHER" id="PTHR48075">
    <property type="entry name" value="3-HYDROXYACYL-COA DEHYDROGENASE FAMILY PROTEIN"/>
    <property type="match status" value="1"/>
</dbReference>
<reference evidence="4" key="1">
    <citation type="journal article" date="2014" name="Genome Biol. Evol.">
        <title>Pangenome evidence for extensive interdomain horizontal transfer affecting lineage core and shell genes in uncultured planktonic thaumarchaeota and euryarchaeota.</title>
        <authorList>
            <person name="Deschamps P."/>
            <person name="Zivanovic Y."/>
            <person name="Moreira D."/>
            <person name="Rodriguez-Valera F."/>
            <person name="Lopez-Garcia P."/>
        </authorList>
    </citation>
    <scope>NUCLEOTIDE SEQUENCE</scope>
</reference>
<dbReference type="SUPFAM" id="SSF48179">
    <property type="entry name" value="6-phosphogluconate dehydrogenase C-terminal domain-like"/>
    <property type="match status" value="1"/>
</dbReference>
<gene>
    <name evidence="4" type="primary">fadB</name>
    <name evidence="4" type="synonym">hbd</name>
    <name evidence="4" type="synonym">mmgB</name>
    <name evidence="4" type="synonym">paaH</name>
</gene>
<dbReference type="Pfam" id="PF00725">
    <property type="entry name" value="3HCDH"/>
    <property type="match status" value="1"/>
</dbReference>
<dbReference type="Pfam" id="PF02737">
    <property type="entry name" value="3HCDH_N"/>
    <property type="match status" value="1"/>
</dbReference>
<dbReference type="InterPro" id="IPR006176">
    <property type="entry name" value="3-OHacyl-CoA_DH_NAD-bd"/>
</dbReference>
<evidence type="ECO:0000259" key="2">
    <source>
        <dbReference type="Pfam" id="PF00725"/>
    </source>
</evidence>
<dbReference type="SUPFAM" id="SSF51735">
    <property type="entry name" value="NAD(P)-binding Rossmann-fold domains"/>
    <property type="match status" value="1"/>
</dbReference>
<dbReference type="InterPro" id="IPR006108">
    <property type="entry name" value="3HC_DH_C"/>
</dbReference>
<evidence type="ECO:0000313" key="4">
    <source>
        <dbReference type="EMBL" id="AIF19097.1"/>
    </source>
</evidence>
<dbReference type="GO" id="GO:0006635">
    <property type="term" value="P:fatty acid beta-oxidation"/>
    <property type="evidence" value="ECO:0007669"/>
    <property type="project" value="TreeGrafter"/>
</dbReference>
<name>A0A075HX15_9EURY</name>
<organism evidence="4">
    <name type="scientific">uncultured marine group II/III euryarchaeote KM3_85_D06</name>
    <dbReference type="NCBI Taxonomy" id="1456528"/>
    <lineage>
        <taxon>Archaea</taxon>
        <taxon>Methanobacteriati</taxon>
        <taxon>Methanobacteriota</taxon>
        <taxon>environmental samples</taxon>
    </lineage>
</organism>
<dbReference type="InterPro" id="IPR013328">
    <property type="entry name" value="6PGD_dom2"/>
</dbReference>
<proteinExistence type="predicted"/>
<dbReference type="Gene3D" id="3.40.50.720">
    <property type="entry name" value="NAD(P)-binding Rossmann-like Domain"/>
    <property type="match status" value="1"/>
</dbReference>
<dbReference type="EMBL" id="KF901129">
    <property type="protein sequence ID" value="AIF19097.1"/>
    <property type="molecule type" value="Genomic_DNA"/>
</dbReference>
<sequence length="145" mass="15516">MHFMNPVPIMKLVEIINGSETASEISDAVVAAAEKMGKVALCCNDSPGFISNRLLCPMLNEAILALQEGVAEVDAIDGIMKLGMNHPIGPLALSDLIGLDTVLHIMNVLHEGFGDDKYAPAKLLEEMVAEGKLGRKSGQGFYDYS</sequence>
<protein>
    <submittedName>
        <fullName evidence="4">3-hydroxybutyryl-CoA dehydrogenase (PaaH, hbd, fadB, mmgB)</fullName>
        <ecNumber evidence="4">1.1.1.157</ecNumber>
    </submittedName>
</protein>
<feature type="domain" description="3-hydroxyacyl-CoA dehydrogenase C-terminal" evidence="2">
    <location>
        <begin position="48"/>
        <end position="144"/>
    </location>
</feature>
<dbReference type="EC" id="1.1.1.157" evidence="4"/>
<accession>A0A075HX15</accession>
<dbReference type="InterPro" id="IPR008927">
    <property type="entry name" value="6-PGluconate_DH-like_C_sf"/>
</dbReference>
<dbReference type="AlphaFoldDB" id="A0A075HX15"/>
<keyword evidence="1 4" id="KW-0560">Oxidoreductase</keyword>
<evidence type="ECO:0000256" key="1">
    <source>
        <dbReference type="ARBA" id="ARBA00023002"/>
    </source>
</evidence>
<dbReference type="GO" id="GO:0070403">
    <property type="term" value="F:NAD+ binding"/>
    <property type="evidence" value="ECO:0007669"/>
    <property type="project" value="InterPro"/>
</dbReference>
<evidence type="ECO:0000259" key="3">
    <source>
        <dbReference type="Pfam" id="PF02737"/>
    </source>
</evidence>
<dbReference type="Gene3D" id="1.10.1040.10">
    <property type="entry name" value="N-(1-d-carboxylethyl)-l-norvaline Dehydrogenase, domain 2"/>
    <property type="match status" value="1"/>
</dbReference>